<evidence type="ECO:0000256" key="1">
    <source>
        <dbReference type="SAM" id="MobiDB-lite"/>
    </source>
</evidence>
<accession>A0A9N8HX29</accession>
<organism evidence="2 3">
    <name type="scientific">Seminavis robusta</name>
    <dbReference type="NCBI Taxonomy" id="568900"/>
    <lineage>
        <taxon>Eukaryota</taxon>
        <taxon>Sar</taxon>
        <taxon>Stramenopiles</taxon>
        <taxon>Ochrophyta</taxon>
        <taxon>Bacillariophyta</taxon>
        <taxon>Bacillariophyceae</taxon>
        <taxon>Bacillariophycidae</taxon>
        <taxon>Naviculales</taxon>
        <taxon>Naviculaceae</taxon>
        <taxon>Seminavis</taxon>
    </lineage>
</organism>
<proteinExistence type="predicted"/>
<dbReference type="Proteomes" id="UP001153069">
    <property type="component" value="Unassembled WGS sequence"/>
</dbReference>
<evidence type="ECO:0000313" key="3">
    <source>
        <dbReference type="Proteomes" id="UP001153069"/>
    </source>
</evidence>
<reference evidence="2" key="1">
    <citation type="submission" date="2020-06" db="EMBL/GenBank/DDBJ databases">
        <authorList>
            <consortium name="Plant Systems Biology data submission"/>
        </authorList>
    </citation>
    <scope>NUCLEOTIDE SEQUENCE</scope>
    <source>
        <strain evidence="2">D6</strain>
    </source>
</reference>
<sequence>MMIEQREPDVVDGEAAIDADSDSSSDESLELMSNSEAMYILEEIFEAFFTDQIGGPPLSDEFPREKVLHILLETNPDVLSYRFLIGNSDLVRLPISFFMEAREDLETIQRILERRGYPGVNNEMCLEALCDACRFGCQPDVMEYLVKVNACRQRFMGRMYCTPLEIVLRDDLSVRRTEEEKIQILKLLLGINASALLENTCGRWNYMMDQVLRGDFGTSILHFLFQAYVDIGNSEEEDGRWLVISDSFLTIGLPQAEALAMVLSRVSSFVCEPGDWDNQGFAHLMGAICSNETIGHLTIELPLLLFTEENNLARESLQNMLTGNNTIENADFNAGYVAEEVFPPGDDCLAAVLASLVANTSILDATLRRFCLSNSRSLAEFMSNCRVPKLKLESITIDIADAVGHYFAFDVNDCNIQHLQLRNDLRDTWCNQMIRKLDGIPNLRELCLGHISLEGDLYDVSEPLMASIGKEGYQGKLYKLTLENTVIDLDSLTATLRNNTLLQELDITKCNENNYGALLGCVADHIENHSTTLSCVHTKYSSDDDDEDDDDVEIPKELGKIDFLVALNRFGRRGKAMSDKTTLPQFVGLLCDVVAAPHSSMLDDHLERFHGDHKHNIQFGLLRLTPHLWSSSAG</sequence>
<feature type="compositionally biased region" description="Acidic residues" evidence="1">
    <location>
        <begin position="10"/>
        <end position="28"/>
    </location>
</feature>
<dbReference type="AlphaFoldDB" id="A0A9N8HX29"/>
<dbReference type="SUPFAM" id="SSF52047">
    <property type="entry name" value="RNI-like"/>
    <property type="match status" value="1"/>
</dbReference>
<keyword evidence="3" id="KW-1185">Reference proteome</keyword>
<name>A0A9N8HX29_9STRA</name>
<dbReference type="EMBL" id="CAICTM010002368">
    <property type="protein sequence ID" value="CAB9528986.1"/>
    <property type="molecule type" value="Genomic_DNA"/>
</dbReference>
<protein>
    <submittedName>
        <fullName evidence="2">Uncharacterized protein</fullName>
    </submittedName>
</protein>
<feature type="region of interest" description="Disordered" evidence="1">
    <location>
        <begin position="1"/>
        <end position="28"/>
    </location>
</feature>
<evidence type="ECO:0000313" key="2">
    <source>
        <dbReference type="EMBL" id="CAB9528986.1"/>
    </source>
</evidence>
<gene>
    <name evidence="2" type="ORF">SEMRO_2370_G325180.2</name>
</gene>
<comment type="caution">
    <text evidence="2">The sequence shown here is derived from an EMBL/GenBank/DDBJ whole genome shotgun (WGS) entry which is preliminary data.</text>
</comment>